<comment type="caution">
    <text evidence="1">The sequence shown here is derived from an EMBL/GenBank/DDBJ whole genome shotgun (WGS) entry which is preliminary data.</text>
</comment>
<name>A0A3B0C6R4_9FLAO</name>
<protein>
    <recommendedName>
        <fullName evidence="3">Sugar-binding protein</fullName>
    </recommendedName>
</protein>
<dbReference type="Gene3D" id="2.40.128.720">
    <property type="match status" value="1"/>
</dbReference>
<organism evidence="1 2">
    <name type="scientific">Ulvibacterium marinum</name>
    <dbReference type="NCBI Taxonomy" id="2419782"/>
    <lineage>
        <taxon>Bacteria</taxon>
        <taxon>Pseudomonadati</taxon>
        <taxon>Bacteroidota</taxon>
        <taxon>Flavobacteriia</taxon>
        <taxon>Flavobacteriales</taxon>
        <taxon>Flavobacteriaceae</taxon>
        <taxon>Ulvibacterium</taxon>
    </lineage>
</organism>
<sequence length="310" mass="36591">MIKNYILFFCFVLNFIATNIFSQEIKIFTREDFDLNGDVKSCLVITDYGKEEYDFDENGLLAKSVTRYSDSDYDVTYYQYDGGFLKEKRLENYRENTFDTSTSIAHFYELDTLGTKKITEKIVSYEKEFVDQYEYFYDTDDRVVKIIRTNNNGTDETGIEYTSYKDEQTRTYRLNGVEQKSIRTSSRKAKNGTLEKVILTKKFLNGDPITAKEEIFDASDQLISTIHFGYDEKTQQFVPEHTTIFTYDSSGALSKLVEKKGNSEKVKEYIYQYDDREQGNWVKQIITPDNAYTTRRIKYFEFQEEVEEEE</sequence>
<gene>
    <name evidence="1" type="ORF">D7Z94_11110</name>
</gene>
<dbReference type="RefSeq" id="WP_120711619.1">
    <property type="nucleotide sequence ID" value="NZ_RBCJ01000002.1"/>
</dbReference>
<evidence type="ECO:0000313" key="1">
    <source>
        <dbReference type="EMBL" id="RKN81462.1"/>
    </source>
</evidence>
<evidence type="ECO:0000313" key="2">
    <source>
        <dbReference type="Proteomes" id="UP000276603"/>
    </source>
</evidence>
<keyword evidence="2" id="KW-1185">Reference proteome</keyword>
<dbReference type="EMBL" id="RBCJ01000002">
    <property type="protein sequence ID" value="RKN81462.1"/>
    <property type="molecule type" value="Genomic_DNA"/>
</dbReference>
<evidence type="ECO:0008006" key="3">
    <source>
        <dbReference type="Google" id="ProtNLM"/>
    </source>
</evidence>
<accession>A0A3B0C6R4</accession>
<dbReference type="Proteomes" id="UP000276603">
    <property type="component" value="Unassembled WGS sequence"/>
</dbReference>
<proteinExistence type="predicted"/>
<dbReference type="OrthoDB" id="1414892at2"/>
<dbReference type="AlphaFoldDB" id="A0A3B0C6R4"/>
<reference evidence="1 2" key="1">
    <citation type="submission" date="2018-10" db="EMBL/GenBank/DDBJ databases">
        <title>Ulvibacterium marinum gen. nov., sp. nov., a novel marine bacterium of the family Flavobacteriaceae, isolated from a culture of the green alga Ulva prolifera.</title>
        <authorList>
            <person name="Zhang Z."/>
        </authorList>
    </citation>
    <scope>NUCLEOTIDE SEQUENCE [LARGE SCALE GENOMIC DNA]</scope>
    <source>
        <strain evidence="1 2">CCMM003</strain>
    </source>
</reference>